<organism evidence="1 2">
    <name type="scientific">Shigella phage Sf16</name>
    <dbReference type="NCBI Taxonomy" id="2024318"/>
    <lineage>
        <taxon>Viruses</taxon>
        <taxon>Duplodnaviria</taxon>
        <taxon>Heunggongvirae</taxon>
        <taxon>Uroviricota</taxon>
        <taxon>Caudoviricetes</taxon>
        <taxon>Andersonviridae</taxon>
        <taxon>Ounavirinae</taxon>
        <taxon>Mooglevirus</taxon>
        <taxon>Mooglevirus Sf14</taxon>
    </lineage>
</organism>
<name>A0A291AYX9_9CAUD</name>
<sequence length="73" mass="8805">MKDIDMQVLVNFIYKYENIFSTMTVAQRNPVIPREGETVEINDWNYRVEEVKHKLKDGYDHQVVNVYLKGKWQ</sequence>
<reference evidence="1 2" key="1">
    <citation type="submission" date="2017-05" db="EMBL/GenBank/DDBJ databases">
        <title>The isolation and characterization of 16 novel Shigella-infecting phages from the environment.</title>
        <authorList>
            <person name="Doore S.M."/>
            <person name="Schrad J.R."/>
            <person name="Dover J.A."/>
            <person name="Parent K.N."/>
        </authorList>
    </citation>
    <scope>NUCLEOTIDE SEQUENCE [LARGE SCALE GENOMIC DNA]</scope>
</reference>
<dbReference type="Proteomes" id="UP000222519">
    <property type="component" value="Segment"/>
</dbReference>
<evidence type="ECO:0000313" key="1">
    <source>
        <dbReference type="EMBL" id="ATE86214.1"/>
    </source>
</evidence>
<accession>A0A291AYX9</accession>
<evidence type="ECO:0000313" key="2">
    <source>
        <dbReference type="Proteomes" id="UP000222519"/>
    </source>
</evidence>
<gene>
    <name evidence="1" type="ORF">Sf16_gp74</name>
</gene>
<proteinExistence type="predicted"/>
<dbReference type="EMBL" id="MF158043">
    <property type="protein sequence ID" value="ATE86214.1"/>
    <property type="molecule type" value="Genomic_DNA"/>
</dbReference>
<protein>
    <submittedName>
        <fullName evidence="1">Uncharacterized protein</fullName>
    </submittedName>
</protein>